<gene>
    <name evidence="3" type="ORF">DRE_05433</name>
</gene>
<protein>
    <recommendedName>
        <fullName evidence="5">VanZ-like domain-containing protein</fullName>
    </recommendedName>
</protein>
<feature type="compositionally biased region" description="Polar residues" evidence="1">
    <location>
        <begin position="89"/>
        <end position="106"/>
    </location>
</feature>
<evidence type="ECO:0000256" key="2">
    <source>
        <dbReference type="SAM" id="Phobius"/>
    </source>
</evidence>
<feature type="compositionally biased region" description="Acidic residues" evidence="1">
    <location>
        <begin position="68"/>
        <end position="85"/>
    </location>
</feature>
<feature type="region of interest" description="Disordered" evidence="1">
    <location>
        <begin position="68"/>
        <end position="106"/>
    </location>
</feature>
<sequence length="106" mass="11434">MFGVLGVGSEFVQTALTTRPFSIYDILANLLGDSAALGLCVWYHKRMLDRKRQAKTASYHVVGNEEAELGIIPEEEEDEAPDDLEAQNGHASSSIGPQINGETGGK</sequence>
<dbReference type="HOGENOM" id="CLU_2223221_0_0_1"/>
<reference evidence="3 4" key="1">
    <citation type="submission" date="2013-05" db="EMBL/GenBank/DDBJ databases">
        <title>Drechslerella stenobrocha genome reveals carnivorous origination and mechanical trapping mechanism of predatory fungi.</title>
        <authorList>
            <person name="Liu X."/>
            <person name="Zhang W."/>
            <person name="Liu K."/>
        </authorList>
    </citation>
    <scope>NUCLEOTIDE SEQUENCE [LARGE SCALE GENOMIC DNA]</scope>
    <source>
        <strain evidence="3 4">248</strain>
    </source>
</reference>
<keyword evidence="2" id="KW-1133">Transmembrane helix</keyword>
<accession>W7I974</accession>
<dbReference type="PANTHER" id="PTHR28008">
    <property type="entry name" value="DOMAIN PROTEIN, PUTATIVE (AFU_ORTHOLOGUE AFUA_3G10980)-RELATED"/>
    <property type="match status" value="1"/>
</dbReference>
<name>W7I974_9PEZI</name>
<evidence type="ECO:0000313" key="4">
    <source>
        <dbReference type="Proteomes" id="UP000024837"/>
    </source>
</evidence>
<feature type="transmembrane region" description="Helical" evidence="2">
    <location>
        <begin position="21"/>
        <end position="43"/>
    </location>
</feature>
<keyword evidence="4" id="KW-1185">Reference proteome</keyword>
<proteinExistence type="predicted"/>
<dbReference type="OrthoDB" id="63581at2759"/>
<evidence type="ECO:0000256" key="1">
    <source>
        <dbReference type="SAM" id="MobiDB-lite"/>
    </source>
</evidence>
<dbReference type="Proteomes" id="UP000024837">
    <property type="component" value="Unassembled WGS sequence"/>
</dbReference>
<evidence type="ECO:0008006" key="5">
    <source>
        <dbReference type="Google" id="ProtNLM"/>
    </source>
</evidence>
<keyword evidence="2" id="KW-0812">Transmembrane</keyword>
<dbReference type="EMBL" id="KI966426">
    <property type="protein sequence ID" value="EWC45575.1"/>
    <property type="molecule type" value="Genomic_DNA"/>
</dbReference>
<keyword evidence="2" id="KW-0472">Membrane</keyword>
<evidence type="ECO:0000313" key="3">
    <source>
        <dbReference type="EMBL" id="EWC45575.1"/>
    </source>
</evidence>
<dbReference type="PANTHER" id="PTHR28008:SF1">
    <property type="entry name" value="DOMAIN PROTEIN, PUTATIVE (AFU_ORTHOLOGUE AFUA_3G10980)-RELATED"/>
    <property type="match status" value="1"/>
</dbReference>
<dbReference type="AlphaFoldDB" id="W7I974"/>
<organism evidence="3 4">
    <name type="scientific">Drechslerella stenobrocha 248</name>
    <dbReference type="NCBI Taxonomy" id="1043628"/>
    <lineage>
        <taxon>Eukaryota</taxon>
        <taxon>Fungi</taxon>
        <taxon>Dikarya</taxon>
        <taxon>Ascomycota</taxon>
        <taxon>Pezizomycotina</taxon>
        <taxon>Orbiliomycetes</taxon>
        <taxon>Orbiliales</taxon>
        <taxon>Orbiliaceae</taxon>
        <taxon>Drechslerella</taxon>
    </lineage>
</organism>